<evidence type="ECO:0000256" key="1">
    <source>
        <dbReference type="ARBA" id="ARBA00008834"/>
    </source>
</evidence>
<dbReference type="SUPFAM" id="SSF51126">
    <property type="entry name" value="Pectin lyase-like"/>
    <property type="match status" value="1"/>
</dbReference>
<keyword evidence="3 4" id="KW-0326">Glycosidase</keyword>
<dbReference type="Gene3D" id="2.160.20.10">
    <property type="entry name" value="Single-stranded right-handed beta-helix, Pectin lyase-like"/>
    <property type="match status" value="1"/>
</dbReference>
<dbReference type="EMBL" id="AP018042">
    <property type="protein sequence ID" value="BAX81132.1"/>
    <property type="molecule type" value="Genomic_DNA"/>
</dbReference>
<dbReference type="Proteomes" id="UP000218267">
    <property type="component" value="Chromosome"/>
</dbReference>
<dbReference type="GO" id="GO:0005975">
    <property type="term" value="P:carbohydrate metabolic process"/>
    <property type="evidence" value="ECO:0007669"/>
    <property type="project" value="InterPro"/>
</dbReference>
<dbReference type="GO" id="GO:0004650">
    <property type="term" value="F:polygalacturonase activity"/>
    <property type="evidence" value="ECO:0007669"/>
    <property type="project" value="InterPro"/>
</dbReference>
<evidence type="ECO:0000256" key="2">
    <source>
        <dbReference type="ARBA" id="ARBA00022801"/>
    </source>
</evidence>
<organism evidence="5 6">
    <name type="scientific">Labilibaculum antarcticum</name>
    <dbReference type="NCBI Taxonomy" id="1717717"/>
    <lineage>
        <taxon>Bacteria</taxon>
        <taxon>Pseudomonadati</taxon>
        <taxon>Bacteroidota</taxon>
        <taxon>Bacteroidia</taxon>
        <taxon>Marinilabiliales</taxon>
        <taxon>Marinifilaceae</taxon>
        <taxon>Labilibaculum</taxon>
    </lineage>
</organism>
<evidence type="ECO:0000256" key="4">
    <source>
        <dbReference type="RuleBase" id="RU361169"/>
    </source>
</evidence>
<proteinExistence type="inferred from homology"/>
<dbReference type="Pfam" id="PF00295">
    <property type="entry name" value="Glyco_hydro_28"/>
    <property type="match status" value="1"/>
</dbReference>
<keyword evidence="2 4" id="KW-0378">Hydrolase</keyword>
<gene>
    <name evidence="5" type="ORF">ALGA_2825</name>
</gene>
<dbReference type="InterPro" id="IPR006626">
    <property type="entry name" value="PbH1"/>
</dbReference>
<evidence type="ECO:0000313" key="5">
    <source>
        <dbReference type="EMBL" id="BAX81132.1"/>
    </source>
</evidence>
<reference evidence="6" key="2">
    <citation type="journal article" date="2020" name="Antonie Van Leeuwenhoek">
        <title>Labilibaculum antarcticum sp. nov., a novel facultative anaerobic, psychrotorelant bacterium isolated from marine sediment of Antarctica.</title>
        <authorList>
            <person name="Watanabe M."/>
            <person name="Kojima H."/>
            <person name="Fukui M."/>
        </authorList>
    </citation>
    <scope>NUCLEOTIDE SEQUENCE [LARGE SCALE GENOMIC DNA]</scope>
    <source>
        <strain evidence="6">SPP2</strain>
    </source>
</reference>
<dbReference type="PANTHER" id="PTHR31339:SF9">
    <property type="entry name" value="PLASMIN AND FIBRONECTIN-BINDING PROTEIN A"/>
    <property type="match status" value="1"/>
</dbReference>
<dbReference type="InterPro" id="IPR011050">
    <property type="entry name" value="Pectin_lyase_fold/virulence"/>
</dbReference>
<dbReference type="KEGG" id="mbas:ALGA_2825"/>
<reference evidence="5 6" key="1">
    <citation type="journal article" date="2018" name="Mar. Genomics">
        <title>Complete genome sequence of Marinifilaceae bacterium strain SPP2, isolated from the Antarctic marine sediment.</title>
        <authorList>
            <person name="Watanabe M."/>
            <person name="Kojima H."/>
            <person name="Fukui M."/>
        </authorList>
    </citation>
    <scope>NUCLEOTIDE SEQUENCE [LARGE SCALE GENOMIC DNA]</scope>
    <source>
        <strain evidence="5 6">SPP2</strain>
    </source>
</reference>
<dbReference type="AlphaFoldDB" id="A0A1Y1CME5"/>
<protein>
    <submittedName>
        <fullName evidence="5">Glycoside hydrolase</fullName>
    </submittedName>
</protein>
<evidence type="ECO:0000313" key="6">
    <source>
        <dbReference type="Proteomes" id="UP000218267"/>
    </source>
</evidence>
<name>A0A1Y1CME5_9BACT</name>
<dbReference type="RefSeq" id="WP_096430162.1">
    <property type="nucleotide sequence ID" value="NZ_AP018042.1"/>
</dbReference>
<evidence type="ECO:0000256" key="3">
    <source>
        <dbReference type="ARBA" id="ARBA00023295"/>
    </source>
</evidence>
<dbReference type="InterPro" id="IPR012334">
    <property type="entry name" value="Pectin_lyas_fold"/>
</dbReference>
<dbReference type="InterPro" id="IPR000743">
    <property type="entry name" value="Glyco_hydro_28"/>
</dbReference>
<dbReference type="OrthoDB" id="9795222at2"/>
<comment type="similarity">
    <text evidence="1 4">Belongs to the glycosyl hydrolase 28 family.</text>
</comment>
<sequence>MKKGKLNLLNGKRIASRLSFVLVLLGLFTVQAFSKNYNVIDFGAKADGITKDTKAVQSAINACTENGGGTVLIPGGKTVVIGTIYLKDFVTLHVENGAVLLGSPDISDYANDTHKNMYKNEPHMDKCLIFAKDVKSFAIEGYGTIDGNGHQKFFNGKTGRPMMMRFLNCSDIHMNNITLVNPAAWTSAWLYCNEISINGIRIHSRSNNNGDGLDFDGCTNVRVSNCSFDNSDDSICLQSSSKDKPCKDVVISNCIFETKWGGMRIGLMSQGDFESVTVTNCTFKNIQDSGLKIQMNEGGAMKNMTFSNLVMKNVPRPIFMTFCQQRAGDNTPEEMFPMKEMKNFTFQNIIVDNTELDKNSAFLFSGLLGHNIENIILKDIQFFVSGGGTKEDATKTDLNEYTLETLKGWWPEFSLVGTLPASGVYMRHMENVFIENFHLTVVGDDARKPIILNDVTNGNVEKFYLNGKKINYKN</sequence>
<dbReference type="PANTHER" id="PTHR31339">
    <property type="entry name" value="PECTIN LYASE-RELATED"/>
    <property type="match status" value="1"/>
</dbReference>
<accession>A0A1Y1CME5</accession>
<dbReference type="SMART" id="SM00710">
    <property type="entry name" value="PbH1"/>
    <property type="match status" value="4"/>
</dbReference>
<keyword evidence="6" id="KW-1185">Reference proteome</keyword>
<dbReference type="InterPro" id="IPR051801">
    <property type="entry name" value="GH28_Enzymes"/>
</dbReference>